<feature type="compositionally biased region" description="Low complexity" evidence="1">
    <location>
        <begin position="12"/>
        <end position="22"/>
    </location>
</feature>
<reference evidence="2" key="1">
    <citation type="submission" date="2018-05" db="EMBL/GenBank/DDBJ databases">
        <authorList>
            <person name="Lanie J.A."/>
            <person name="Ng W.-L."/>
            <person name="Kazmierczak K.M."/>
            <person name="Andrzejewski T.M."/>
            <person name="Davidsen T.M."/>
            <person name="Wayne K.J."/>
            <person name="Tettelin H."/>
            <person name="Glass J.I."/>
            <person name="Rusch D."/>
            <person name="Podicherti R."/>
            <person name="Tsui H.-C.T."/>
            <person name="Winkler M.E."/>
        </authorList>
    </citation>
    <scope>NUCLEOTIDE SEQUENCE</scope>
</reference>
<sequence>MVNGVLLSGSGTSSYEQLSSQQSYTQQYLRTSTVIL</sequence>
<dbReference type="EMBL" id="UINC01107933">
    <property type="protein sequence ID" value="SVC73679.1"/>
    <property type="molecule type" value="Genomic_DNA"/>
</dbReference>
<protein>
    <submittedName>
        <fullName evidence="2">Uncharacterized protein</fullName>
    </submittedName>
</protein>
<name>A0A382PJV7_9ZZZZ</name>
<accession>A0A382PJV7</accession>
<dbReference type="AlphaFoldDB" id="A0A382PJV7"/>
<proteinExistence type="predicted"/>
<organism evidence="2">
    <name type="scientific">marine metagenome</name>
    <dbReference type="NCBI Taxonomy" id="408172"/>
    <lineage>
        <taxon>unclassified sequences</taxon>
        <taxon>metagenomes</taxon>
        <taxon>ecological metagenomes</taxon>
    </lineage>
</organism>
<evidence type="ECO:0000313" key="2">
    <source>
        <dbReference type="EMBL" id="SVC73679.1"/>
    </source>
</evidence>
<evidence type="ECO:0000256" key="1">
    <source>
        <dbReference type="SAM" id="MobiDB-lite"/>
    </source>
</evidence>
<gene>
    <name evidence="2" type="ORF">METZ01_LOCUS326533</name>
</gene>
<feature type="region of interest" description="Disordered" evidence="1">
    <location>
        <begin position="1"/>
        <end position="22"/>
    </location>
</feature>